<dbReference type="AlphaFoldDB" id="A0A0J1X3W4"/>
<dbReference type="RefSeq" id="WP_000077907.1">
    <property type="nucleotide sequence ID" value="NZ_AP022105.1"/>
</dbReference>
<evidence type="ECO:0000313" key="5">
    <source>
        <dbReference type="Proteomes" id="UP000254785"/>
    </source>
</evidence>
<proteinExistence type="predicted"/>
<dbReference type="Proteomes" id="UP000254785">
    <property type="component" value="Unassembled WGS sequence"/>
</dbReference>
<accession>A0A0J1X3W4</accession>
<evidence type="ECO:0000313" key="1">
    <source>
        <dbReference type="EMBL" id="ATZ30617.1"/>
    </source>
</evidence>
<dbReference type="EMBL" id="UGDC01000003">
    <property type="protein sequence ID" value="STJ81069.1"/>
    <property type="molecule type" value="Genomic_DNA"/>
</dbReference>
<organism evidence="2 6">
    <name type="scientific">Escherichia coli</name>
    <dbReference type="NCBI Taxonomy" id="562"/>
    <lineage>
        <taxon>Bacteria</taxon>
        <taxon>Pseudomonadati</taxon>
        <taxon>Pseudomonadota</taxon>
        <taxon>Gammaproteobacteria</taxon>
        <taxon>Enterobacterales</taxon>
        <taxon>Enterobacteriaceae</taxon>
        <taxon>Escherichia</taxon>
    </lineage>
</organism>
<evidence type="ECO:0000313" key="6">
    <source>
        <dbReference type="Proteomes" id="UP000521991"/>
    </source>
</evidence>
<name>A0A0J1X3W4_ECOLX</name>
<reference evidence="3 5" key="2">
    <citation type="submission" date="2018-06" db="EMBL/GenBank/DDBJ databases">
        <authorList>
            <consortium name="Pathogen Informatics"/>
            <person name="Doyle S."/>
        </authorList>
    </citation>
    <scope>NUCLEOTIDE SEQUENCE [LARGE SCALE GENOMIC DNA]</scope>
    <source>
        <strain evidence="3 5">NCTC9117</strain>
    </source>
</reference>
<dbReference type="InterPro" id="IPR025683">
    <property type="entry name" value="Protein_beta"/>
</dbReference>
<reference evidence="1 4" key="1">
    <citation type="submission" date="2017-11" db="EMBL/GenBank/DDBJ databases">
        <title>Escherichia coli CV839-15 Genome sequencing and assembly.</title>
        <authorList>
            <person name="Li Z."/>
            <person name="Song N."/>
            <person name="Li W."/>
            <person name="Philip H.R."/>
            <person name="Bu Z."/>
            <person name="Siguo L."/>
        </authorList>
    </citation>
    <scope>NUCLEOTIDE SEQUENCE [LARGE SCALE GENOMIC DNA]</scope>
    <source>
        <strain evidence="1 4">CV839-15</strain>
    </source>
</reference>
<evidence type="ECO:0000313" key="2">
    <source>
        <dbReference type="EMBL" id="EFH0365644.1"/>
    </source>
</evidence>
<dbReference type="EMBL" id="CP024978">
    <property type="protein sequence ID" value="ATZ30617.1"/>
    <property type="molecule type" value="Genomic_DNA"/>
</dbReference>
<protein>
    <recommendedName>
        <fullName evidence="7">Beta family protein</fullName>
    </recommendedName>
</protein>
<reference evidence="2 6" key="3">
    <citation type="submission" date="2020-02" db="EMBL/GenBank/DDBJ databases">
        <authorList>
            <consortium name="PulseNet: The National Subtyping Network for Foodborne Disease Surveillance"/>
            <person name="Tarr C.L."/>
            <person name="Trees E."/>
            <person name="Katz L.S."/>
            <person name="Carleton-Romer H.A."/>
            <person name="Stroika S."/>
            <person name="Kucerova Z."/>
            <person name="Roache K.F."/>
            <person name="Sabol A.L."/>
            <person name="Besser J."/>
            <person name="Gerner-Smidt P."/>
        </authorList>
    </citation>
    <scope>NUCLEOTIDE SEQUENCE [LARGE SCALE GENOMIC DNA]</scope>
    <source>
        <strain evidence="2 6">PNUSAE004166</strain>
    </source>
</reference>
<dbReference type="Pfam" id="PF14350">
    <property type="entry name" value="Beta_protein"/>
    <property type="match status" value="1"/>
</dbReference>
<dbReference type="EMBL" id="AASURL010000026">
    <property type="protein sequence ID" value="EFH0365644.1"/>
    <property type="molecule type" value="Genomic_DNA"/>
</dbReference>
<evidence type="ECO:0000313" key="4">
    <source>
        <dbReference type="Proteomes" id="UP000236551"/>
    </source>
</evidence>
<evidence type="ECO:0000313" key="3">
    <source>
        <dbReference type="EMBL" id="STJ81069.1"/>
    </source>
</evidence>
<gene>
    <name evidence="2" type="ORF">BGM66_002062</name>
    <name evidence="1" type="ORF">CV83915_00240</name>
    <name evidence="3" type="ORF">NCTC9117_03613</name>
</gene>
<sequence length="355" mass="40269">MSQHQYYPQLKWKPAEYESLMLLDQTTLSGFTPIITIPDIDWDYENECYKKSLSSYLSDFGINLAASWKANRPVLLDVKYLDKHGSSRHHPLDMCIQDARVNGKEIIPVVSPAYSTNYIHAVQRNLINGLAISITPQTWHQFTSLVNHLNIHPSLIDVIIDFGDIQNATDSLKQQALSMVNTLSGQAPWRNLILSSTAYPASQAGIPQHQVHHIPRHEYDLWMYVVQNFSNGRTPSFSDYPTASSTITSVDPRFMSQYVSVRYSNDTSWIFVKGTAVKGNGWGQTKNLCTTLVSSPEYQVFGSKFSWGDDYIYQRSLGANKSGGSKEWRKVAHTHHITLVVRQLYWLAQTQPAKP</sequence>
<evidence type="ECO:0008006" key="7">
    <source>
        <dbReference type="Google" id="ProtNLM"/>
    </source>
</evidence>
<dbReference type="Proteomes" id="UP000521991">
    <property type="component" value="Unassembled WGS sequence"/>
</dbReference>
<dbReference type="Proteomes" id="UP000236551">
    <property type="component" value="Chromosome"/>
</dbReference>